<proteinExistence type="predicted"/>
<evidence type="ECO:0000313" key="2">
    <source>
        <dbReference type="Proteomes" id="UP000014500"/>
    </source>
</evidence>
<dbReference type="EnsemblMetazoa" id="SMAR010502-RA">
    <property type="protein sequence ID" value="SMAR010502-PA"/>
    <property type="gene ID" value="SMAR010502"/>
</dbReference>
<reference evidence="2" key="1">
    <citation type="submission" date="2011-05" db="EMBL/GenBank/DDBJ databases">
        <authorList>
            <person name="Richards S.R."/>
            <person name="Qu J."/>
            <person name="Jiang H."/>
            <person name="Jhangiani S.N."/>
            <person name="Agravi P."/>
            <person name="Goodspeed R."/>
            <person name="Gross S."/>
            <person name="Mandapat C."/>
            <person name="Jackson L."/>
            <person name="Mathew T."/>
            <person name="Pu L."/>
            <person name="Thornton R."/>
            <person name="Saada N."/>
            <person name="Wilczek-Boney K.B."/>
            <person name="Lee S."/>
            <person name="Kovar C."/>
            <person name="Wu Y."/>
            <person name="Scherer S.E."/>
            <person name="Worley K.C."/>
            <person name="Muzny D.M."/>
            <person name="Gibbs R."/>
        </authorList>
    </citation>
    <scope>NUCLEOTIDE SEQUENCE</scope>
    <source>
        <strain evidence="2">Brora</strain>
    </source>
</reference>
<evidence type="ECO:0000313" key="1">
    <source>
        <dbReference type="EnsemblMetazoa" id="SMAR010502-PA"/>
    </source>
</evidence>
<dbReference type="Proteomes" id="UP000014500">
    <property type="component" value="Unassembled WGS sequence"/>
</dbReference>
<name>T1J9V2_STRMM</name>
<dbReference type="HOGENOM" id="CLU_2226489_0_0_1"/>
<sequence>MERSITLTLQIAEKWRKSSVPHALHFPHAMPRRYKFLRQKRRRVISRLTLYVVDDQHRKKGEGKQLSIQLVTTTTQSCRLFSALIQSRTTTFMKLNRNCMDLPDSV</sequence>
<protein>
    <submittedName>
        <fullName evidence="1">Uncharacterized protein</fullName>
    </submittedName>
</protein>
<organism evidence="1 2">
    <name type="scientific">Strigamia maritima</name>
    <name type="common">European centipede</name>
    <name type="synonym">Geophilus maritimus</name>
    <dbReference type="NCBI Taxonomy" id="126957"/>
    <lineage>
        <taxon>Eukaryota</taxon>
        <taxon>Metazoa</taxon>
        <taxon>Ecdysozoa</taxon>
        <taxon>Arthropoda</taxon>
        <taxon>Myriapoda</taxon>
        <taxon>Chilopoda</taxon>
        <taxon>Pleurostigmophora</taxon>
        <taxon>Geophilomorpha</taxon>
        <taxon>Linotaeniidae</taxon>
        <taxon>Strigamia</taxon>
    </lineage>
</organism>
<keyword evidence="2" id="KW-1185">Reference proteome</keyword>
<dbReference type="EMBL" id="JH431979">
    <property type="status" value="NOT_ANNOTATED_CDS"/>
    <property type="molecule type" value="Genomic_DNA"/>
</dbReference>
<dbReference type="AlphaFoldDB" id="T1J9V2"/>
<accession>T1J9V2</accession>
<reference evidence="1" key="2">
    <citation type="submission" date="2015-02" db="UniProtKB">
        <authorList>
            <consortium name="EnsemblMetazoa"/>
        </authorList>
    </citation>
    <scope>IDENTIFICATION</scope>
</reference>